<keyword evidence="2" id="KW-1133">Transmembrane helix</keyword>
<evidence type="ECO:0000313" key="3">
    <source>
        <dbReference type="EMBL" id="MBE1486091.1"/>
    </source>
</evidence>
<feature type="compositionally biased region" description="Low complexity" evidence="1">
    <location>
        <begin position="79"/>
        <end position="104"/>
    </location>
</feature>
<feature type="region of interest" description="Disordered" evidence="1">
    <location>
        <begin position="73"/>
        <end position="104"/>
    </location>
</feature>
<organism evidence="3 4">
    <name type="scientific">Plantactinospora soyae</name>
    <dbReference type="NCBI Taxonomy" id="1544732"/>
    <lineage>
        <taxon>Bacteria</taxon>
        <taxon>Bacillati</taxon>
        <taxon>Actinomycetota</taxon>
        <taxon>Actinomycetes</taxon>
        <taxon>Micromonosporales</taxon>
        <taxon>Micromonosporaceae</taxon>
        <taxon>Plantactinospora</taxon>
    </lineage>
</organism>
<name>A0A927R5N6_9ACTN</name>
<dbReference type="SUPFAM" id="SSF82171">
    <property type="entry name" value="DPP6 N-terminal domain-like"/>
    <property type="match status" value="1"/>
</dbReference>
<dbReference type="AlphaFoldDB" id="A0A927R5N6"/>
<dbReference type="InterPro" id="IPR011042">
    <property type="entry name" value="6-blade_b-propeller_TolB-like"/>
</dbReference>
<proteinExistence type="predicted"/>
<evidence type="ECO:0008006" key="5">
    <source>
        <dbReference type="Google" id="ProtNLM"/>
    </source>
</evidence>
<dbReference type="Gene3D" id="2.120.10.30">
    <property type="entry name" value="TolB, C-terminal domain"/>
    <property type="match status" value="1"/>
</dbReference>
<comment type="caution">
    <text evidence="3">The sequence shown here is derived from an EMBL/GenBank/DDBJ whole genome shotgun (WGS) entry which is preliminary data.</text>
</comment>
<keyword evidence="2" id="KW-0812">Transmembrane</keyword>
<sequence length="392" mass="41903">MSGDNAERLLRGAVRDLAGDPHQTPDLATVAVSRGRRIRRRRQVGTVAAAFVAVAAIAAPYVLLRPDPGPPGYPIAGQPATSATAASATTGTAGPAPTAAPEPTIWRDWESSPVKVPGGWIVTGATTTGTPVSNWAYDRTRGRYVDTSQDYSSVWTAPQGRLAAVRKTSRPGETGLLDIPTGKVRWIRTTSEILTPQWSPDGTRLLMTLMEGGTGDFSFGVLTVANSSFRRHAVRPDRFECTDLCRFTWVPSGKEVALPMTDPAAPRSESAPHLRRGLQLFSAADGTPTRLLPVRGNVSGPSAWSPDGRLMVVAGQETTQLVSVDKGTVMHEMPSADVTWIDEKRLLYLDRKLNPGSSIDVAAVLVDLKGTEIARTVLPAELAGTDVLIARR</sequence>
<dbReference type="EMBL" id="JADBEB010000001">
    <property type="protein sequence ID" value="MBE1486091.1"/>
    <property type="molecule type" value="Genomic_DNA"/>
</dbReference>
<dbReference type="InterPro" id="IPR011659">
    <property type="entry name" value="WD40"/>
</dbReference>
<dbReference type="RefSeq" id="WP_192766175.1">
    <property type="nucleotide sequence ID" value="NZ_JADBEB010000001.1"/>
</dbReference>
<reference evidence="3" key="1">
    <citation type="submission" date="2020-10" db="EMBL/GenBank/DDBJ databases">
        <title>Sequencing the genomes of 1000 actinobacteria strains.</title>
        <authorList>
            <person name="Klenk H.-P."/>
        </authorList>
    </citation>
    <scope>NUCLEOTIDE SEQUENCE</scope>
    <source>
        <strain evidence="3">DSM 46832</strain>
    </source>
</reference>
<evidence type="ECO:0000313" key="4">
    <source>
        <dbReference type="Proteomes" id="UP000649753"/>
    </source>
</evidence>
<accession>A0A927R5N6</accession>
<keyword evidence="2" id="KW-0472">Membrane</keyword>
<dbReference type="Pfam" id="PF07676">
    <property type="entry name" value="PD40"/>
    <property type="match status" value="1"/>
</dbReference>
<gene>
    <name evidence="3" type="ORF">H4W31_001729</name>
</gene>
<keyword evidence="4" id="KW-1185">Reference proteome</keyword>
<dbReference type="Proteomes" id="UP000649753">
    <property type="component" value="Unassembled WGS sequence"/>
</dbReference>
<evidence type="ECO:0000256" key="2">
    <source>
        <dbReference type="SAM" id="Phobius"/>
    </source>
</evidence>
<protein>
    <recommendedName>
        <fullName evidence="5">WD40 repeat domain-containing protein</fullName>
    </recommendedName>
</protein>
<feature type="transmembrane region" description="Helical" evidence="2">
    <location>
        <begin position="44"/>
        <end position="64"/>
    </location>
</feature>
<evidence type="ECO:0000256" key="1">
    <source>
        <dbReference type="SAM" id="MobiDB-lite"/>
    </source>
</evidence>